<proteinExistence type="predicted"/>
<dbReference type="Pfam" id="PF05521">
    <property type="entry name" value="Phage_HCP"/>
    <property type="match status" value="1"/>
</dbReference>
<gene>
    <name evidence="1" type="ORF">GB992_00780</name>
</gene>
<dbReference type="InterPro" id="IPR008767">
    <property type="entry name" value="Phage_SPP1_head-tail_adaptor"/>
</dbReference>
<dbReference type="EMBL" id="WEZT01000002">
    <property type="protein sequence ID" value="MYV04445.1"/>
    <property type="molecule type" value="Genomic_DNA"/>
</dbReference>
<comment type="caution">
    <text evidence="1">The sequence shown here is derived from an EMBL/GenBank/DDBJ whole genome shotgun (WGS) entry which is preliminary data.</text>
</comment>
<reference evidence="1 2" key="1">
    <citation type="journal article" date="2019" name="Appl. Environ. Microbiol.">
        <title>Genetic determinants of hydroxycinnamic acid metabolism in heterofermentative lactobacilli.</title>
        <authorList>
            <person name="Gaur G."/>
            <person name="Oh J.H."/>
            <person name="Filannino P."/>
            <person name="Gobbetti M."/>
            <person name="van Pijkeren J.P."/>
            <person name="Ganzle M.G."/>
        </authorList>
    </citation>
    <scope>NUCLEOTIDE SEQUENCE [LARGE SCALE GENOMIC DNA]</scope>
    <source>
        <strain evidence="1 2">FUA3583</strain>
    </source>
</reference>
<organism evidence="1 2">
    <name type="scientific">Furfurilactobacillus rossiae</name>
    <dbReference type="NCBI Taxonomy" id="231049"/>
    <lineage>
        <taxon>Bacteria</taxon>
        <taxon>Bacillati</taxon>
        <taxon>Bacillota</taxon>
        <taxon>Bacilli</taxon>
        <taxon>Lactobacillales</taxon>
        <taxon>Lactobacillaceae</taxon>
        <taxon>Furfurilactobacillus</taxon>
    </lineage>
</organism>
<dbReference type="Proteomes" id="UP000480570">
    <property type="component" value="Unassembled WGS sequence"/>
</dbReference>
<name>A0A7C9MIK4_9LACO</name>
<protein>
    <submittedName>
        <fullName evidence="1">Phage head closure protein</fullName>
    </submittedName>
</protein>
<evidence type="ECO:0000313" key="2">
    <source>
        <dbReference type="Proteomes" id="UP000480570"/>
    </source>
</evidence>
<sequence length="116" mass="12794">MSAPISPSSFNRVAQFGTSKQVTNPATGGKTTHFVQQFSLHYAPKTRTLNQTYALSGSTLMDSKVIIIRHNQKVIADMLVQLPDGLYKIISNSVDDSNQLNTYDYLTIQLTEKGGK</sequence>
<dbReference type="AlphaFoldDB" id="A0A7C9MIK4"/>
<dbReference type="NCBIfam" id="TIGR01563">
    <property type="entry name" value="gp16_SPP1"/>
    <property type="match status" value="1"/>
</dbReference>
<accession>A0A7C9MIK4</accession>
<evidence type="ECO:0000313" key="1">
    <source>
        <dbReference type="EMBL" id="MYV04445.1"/>
    </source>
</evidence>